<reference evidence="2" key="1">
    <citation type="submission" date="2023-03" db="EMBL/GenBank/DDBJ databases">
        <title>Massive genome expansion in bonnet fungi (Mycena s.s.) driven by repeated elements and novel gene families across ecological guilds.</title>
        <authorList>
            <consortium name="Lawrence Berkeley National Laboratory"/>
            <person name="Harder C.B."/>
            <person name="Miyauchi S."/>
            <person name="Viragh M."/>
            <person name="Kuo A."/>
            <person name="Thoen E."/>
            <person name="Andreopoulos B."/>
            <person name="Lu D."/>
            <person name="Skrede I."/>
            <person name="Drula E."/>
            <person name="Henrissat B."/>
            <person name="Morin E."/>
            <person name="Kohler A."/>
            <person name="Barry K."/>
            <person name="LaButti K."/>
            <person name="Morin E."/>
            <person name="Salamov A."/>
            <person name="Lipzen A."/>
            <person name="Mereny Z."/>
            <person name="Hegedus B."/>
            <person name="Baldrian P."/>
            <person name="Stursova M."/>
            <person name="Weitz H."/>
            <person name="Taylor A."/>
            <person name="Grigoriev I.V."/>
            <person name="Nagy L.G."/>
            <person name="Martin F."/>
            <person name="Kauserud H."/>
        </authorList>
    </citation>
    <scope>NUCLEOTIDE SEQUENCE</scope>
    <source>
        <strain evidence="2">CBHHK182m</strain>
    </source>
</reference>
<dbReference type="EMBL" id="JARKIB010000145">
    <property type="protein sequence ID" value="KAJ7732427.1"/>
    <property type="molecule type" value="Genomic_DNA"/>
</dbReference>
<protein>
    <submittedName>
        <fullName evidence="2">Uncharacterized protein</fullName>
    </submittedName>
</protein>
<evidence type="ECO:0000256" key="1">
    <source>
        <dbReference type="SAM" id="SignalP"/>
    </source>
</evidence>
<name>A0AAD7MVH4_9AGAR</name>
<dbReference type="AlphaFoldDB" id="A0AAD7MVH4"/>
<sequence length="49" mass="5361">MILVTLLSALAFFTVIPVHAQSGIIIVTFEDTYVRYQNLAPIATVLPSL</sequence>
<keyword evidence="1" id="KW-0732">Signal</keyword>
<accession>A0AAD7MVH4</accession>
<feature type="signal peptide" evidence="1">
    <location>
        <begin position="1"/>
        <end position="20"/>
    </location>
</feature>
<keyword evidence="3" id="KW-1185">Reference proteome</keyword>
<dbReference type="Proteomes" id="UP001215598">
    <property type="component" value="Unassembled WGS sequence"/>
</dbReference>
<comment type="caution">
    <text evidence="2">The sequence shown here is derived from an EMBL/GenBank/DDBJ whole genome shotgun (WGS) entry which is preliminary data.</text>
</comment>
<gene>
    <name evidence="2" type="ORF">B0H16DRAFT_1732794</name>
</gene>
<evidence type="ECO:0000313" key="2">
    <source>
        <dbReference type="EMBL" id="KAJ7732427.1"/>
    </source>
</evidence>
<feature type="chain" id="PRO_5042205371" evidence="1">
    <location>
        <begin position="21"/>
        <end position="49"/>
    </location>
</feature>
<organism evidence="2 3">
    <name type="scientific">Mycena metata</name>
    <dbReference type="NCBI Taxonomy" id="1033252"/>
    <lineage>
        <taxon>Eukaryota</taxon>
        <taxon>Fungi</taxon>
        <taxon>Dikarya</taxon>
        <taxon>Basidiomycota</taxon>
        <taxon>Agaricomycotina</taxon>
        <taxon>Agaricomycetes</taxon>
        <taxon>Agaricomycetidae</taxon>
        <taxon>Agaricales</taxon>
        <taxon>Marasmiineae</taxon>
        <taxon>Mycenaceae</taxon>
        <taxon>Mycena</taxon>
    </lineage>
</organism>
<evidence type="ECO:0000313" key="3">
    <source>
        <dbReference type="Proteomes" id="UP001215598"/>
    </source>
</evidence>
<proteinExistence type="predicted"/>